<dbReference type="GeneID" id="73380245"/>
<gene>
    <name evidence="2" type="ORF">KGF56_002628</name>
</gene>
<accession>A0AAI9SXJ4</accession>
<keyword evidence="1" id="KW-0175">Coiled coil</keyword>
<dbReference type="AlphaFoldDB" id="A0AAI9SXJ4"/>
<evidence type="ECO:0000256" key="1">
    <source>
        <dbReference type="SAM" id="Coils"/>
    </source>
</evidence>
<organism evidence="2 3">
    <name type="scientific">Candida oxycetoniae</name>
    <dbReference type="NCBI Taxonomy" id="497107"/>
    <lineage>
        <taxon>Eukaryota</taxon>
        <taxon>Fungi</taxon>
        <taxon>Dikarya</taxon>
        <taxon>Ascomycota</taxon>
        <taxon>Saccharomycotina</taxon>
        <taxon>Pichiomycetes</taxon>
        <taxon>Debaryomycetaceae</taxon>
        <taxon>Candida/Lodderomyces clade</taxon>
        <taxon>Candida</taxon>
    </lineage>
</organism>
<dbReference type="EMBL" id="JAHUZD010000093">
    <property type="protein sequence ID" value="KAI3404583.2"/>
    <property type="molecule type" value="Genomic_DNA"/>
</dbReference>
<dbReference type="RefSeq" id="XP_049180328.1">
    <property type="nucleotide sequence ID" value="XM_049323878.1"/>
</dbReference>
<proteinExistence type="predicted"/>
<protein>
    <submittedName>
        <fullName evidence="2">Uncharacterized protein</fullName>
    </submittedName>
</protein>
<feature type="coiled-coil region" evidence="1">
    <location>
        <begin position="189"/>
        <end position="223"/>
    </location>
</feature>
<evidence type="ECO:0000313" key="3">
    <source>
        <dbReference type="Proteomes" id="UP001202479"/>
    </source>
</evidence>
<evidence type="ECO:0000313" key="2">
    <source>
        <dbReference type="EMBL" id="KAI3404583.2"/>
    </source>
</evidence>
<dbReference type="Proteomes" id="UP001202479">
    <property type="component" value="Unassembled WGS sequence"/>
</dbReference>
<sequence length="330" mass="38432">MTTVSAKTIQSDLDDLTSQNYSILTAIEDVQSAHVSDPRNIEKSLEHWKSVFTRLTSRYEERALREEFLRKVSSLNIDQLLNATEEGKQTLKQEITLIEQNFNTLESEKEKKLQQVKNLSATVSSLYQEFQSKQRDIKDSIDEAEKLEKEVDQLMSDDFADKEVLEFVIDADVVEDLDILPWQVNPREKVEMEDKVKRIEMDIEDTENRYIEEKRKLEILDDKVTQLQYSLEGKQPINSKLHKLTLWCKEMNQILMKLGGLEKIDLTVNNRNEYRLKLATKEKEVAASLTKNLIIDGISQGNDFISRLKQMDDDEKRILIASKIREKLCS</sequence>
<reference evidence="2" key="1">
    <citation type="journal article" date="2022" name="DNA Res.">
        <title>Genome analysis of five recently described species of the CUG-Ser clade uncovers Candida theae as a new hybrid lineage with pathogenic potential in the Candida parapsilosis species complex.</title>
        <authorList>
            <person name="Mixao V."/>
            <person name="Del Olmo V."/>
            <person name="Hegedusova E."/>
            <person name="Saus E."/>
            <person name="Pryszcz L."/>
            <person name="Cillingova A."/>
            <person name="Nosek J."/>
            <person name="Gabaldon T."/>
        </authorList>
    </citation>
    <scope>NUCLEOTIDE SEQUENCE</scope>
    <source>
        <strain evidence="2">CBS 10844</strain>
    </source>
</reference>
<feature type="coiled-coil region" evidence="1">
    <location>
        <begin position="81"/>
        <end position="157"/>
    </location>
</feature>
<name>A0AAI9SXJ4_9ASCO</name>
<comment type="caution">
    <text evidence="2">The sequence shown here is derived from an EMBL/GenBank/DDBJ whole genome shotgun (WGS) entry which is preliminary data.</text>
</comment>
<keyword evidence="3" id="KW-1185">Reference proteome</keyword>